<reference evidence="7 8" key="1">
    <citation type="submission" date="2015-09" db="EMBL/GenBank/DDBJ databases">
        <title>Sorangium comparison.</title>
        <authorList>
            <person name="Zaburannyi N."/>
            <person name="Bunk B."/>
            <person name="Overmann J."/>
            <person name="Mueller R."/>
        </authorList>
    </citation>
    <scope>NUCLEOTIDE SEQUENCE [LARGE SCALE GENOMIC DNA]</scope>
    <source>
        <strain evidence="7 8">So ceGT47</strain>
    </source>
</reference>
<dbReference type="FunFam" id="3.40.50.980:FF:000001">
    <property type="entry name" value="Non-ribosomal peptide synthetase"/>
    <property type="match status" value="1"/>
</dbReference>
<dbReference type="Pfam" id="PF13193">
    <property type="entry name" value="AMP-binding_C"/>
    <property type="match status" value="1"/>
</dbReference>
<dbReference type="Gene3D" id="1.10.1200.10">
    <property type="entry name" value="ACP-like"/>
    <property type="match status" value="2"/>
</dbReference>
<dbReference type="InterPro" id="IPR010071">
    <property type="entry name" value="AA_adenyl_dom"/>
</dbReference>
<gene>
    <name evidence="7" type="ORF">SOCEGT47_044210</name>
</gene>
<dbReference type="Pfam" id="PF00501">
    <property type="entry name" value="AMP-binding"/>
    <property type="match status" value="1"/>
</dbReference>
<dbReference type="FunFam" id="3.30.559.30:FF:000001">
    <property type="entry name" value="Non-ribosomal peptide synthetase"/>
    <property type="match status" value="1"/>
</dbReference>
<dbReference type="InterPro" id="IPR020845">
    <property type="entry name" value="AMP-binding_CS"/>
</dbReference>
<dbReference type="Gene3D" id="3.30.559.30">
    <property type="entry name" value="Nonribosomal peptide synthetase, condensation domain"/>
    <property type="match status" value="3"/>
</dbReference>
<name>A0A4P2Q414_SORCE</name>
<dbReference type="Pfam" id="PF00550">
    <property type="entry name" value="PP-binding"/>
    <property type="match status" value="2"/>
</dbReference>
<dbReference type="Gene3D" id="3.40.50.980">
    <property type="match status" value="2"/>
</dbReference>
<dbReference type="FunFam" id="1.10.1200.10:FF:000016">
    <property type="entry name" value="Non-ribosomal peptide synthase"/>
    <property type="match status" value="1"/>
</dbReference>
<dbReference type="Gene3D" id="3.30.300.30">
    <property type="match status" value="1"/>
</dbReference>
<feature type="compositionally biased region" description="Low complexity" evidence="5">
    <location>
        <begin position="1544"/>
        <end position="1553"/>
    </location>
</feature>
<dbReference type="InterPro" id="IPR023213">
    <property type="entry name" value="CAT-like_dom_sf"/>
</dbReference>
<keyword evidence="3" id="KW-0596">Phosphopantetheine</keyword>
<dbReference type="CDD" id="cd19534">
    <property type="entry name" value="E_NRPS"/>
    <property type="match status" value="1"/>
</dbReference>
<dbReference type="InterPro" id="IPR025110">
    <property type="entry name" value="AMP-bd_C"/>
</dbReference>
<dbReference type="Proteomes" id="UP000295781">
    <property type="component" value="Chromosome"/>
</dbReference>
<evidence type="ECO:0000256" key="4">
    <source>
        <dbReference type="ARBA" id="ARBA00022553"/>
    </source>
</evidence>
<dbReference type="Gene3D" id="2.30.38.10">
    <property type="entry name" value="Luciferase, Domain 3"/>
    <property type="match status" value="1"/>
</dbReference>
<dbReference type="InterPro" id="IPR045851">
    <property type="entry name" value="AMP-bd_C_sf"/>
</dbReference>
<dbReference type="SUPFAM" id="SSF56801">
    <property type="entry name" value="Acetyl-CoA synthetase-like"/>
    <property type="match status" value="1"/>
</dbReference>
<comment type="similarity">
    <text evidence="2">Belongs to the ATP-dependent AMP-binding enzyme family.</text>
</comment>
<dbReference type="InterPro" id="IPR009081">
    <property type="entry name" value="PP-bd_ACP"/>
</dbReference>
<dbReference type="GO" id="GO:0043041">
    <property type="term" value="P:amino acid activation for nonribosomal peptide biosynthetic process"/>
    <property type="evidence" value="ECO:0007669"/>
    <property type="project" value="UniProtKB-ARBA"/>
</dbReference>
<dbReference type="InterPro" id="IPR020806">
    <property type="entry name" value="PKS_PP-bd"/>
</dbReference>
<keyword evidence="4" id="KW-0597">Phosphoprotein</keyword>
<dbReference type="PROSITE" id="PS00012">
    <property type="entry name" value="PHOSPHOPANTETHEINE"/>
    <property type="match status" value="2"/>
</dbReference>
<dbReference type="PANTHER" id="PTHR45398:SF1">
    <property type="entry name" value="ENZYME, PUTATIVE (JCVI)-RELATED"/>
    <property type="match status" value="1"/>
</dbReference>
<dbReference type="InterPro" id="IPR001242">
    <property type="entry name" value="Condensation_dom"/>
</dbReference>
<dbReference type="EMBL" id="CP012670">
    <property type="protein sequence ID" value="AUX23891.1"/>
    <property type="molecule type" value="Genomic_DNA"/>
</dbReference>
<comment type="cofactor">
    <cofactor evidence="1">
        <name>pantetheine 4'-phosphate</name>
        <dbReference type="ChEBI" id="CHEBI:47942"/>
    </cofactor>
</comment>
<organism evidence="7 8">
    <name type="scientific">Sorangium cellulosum</name>
    <name type="common">Polyangium cellulosum</name>
    <dbReference type="NCBI Taxonomy" id="56"/>
    <lineage>
        <taxon>Bacteria</taxon>
        <taxon>Pseudomonadati</taxon>
        <taxon>Myxococcota</taxon>
        <taxon>Polyangia</taxon>
        <taxon>Polyangiales</taxon>
        <taxon>Polyangiaceae</taxon>
        <taxon>Sorangium</taxon>
    </lineage>
</organism>
<evidence type="ECO:0000313" key="7">
    <source>
        <dbReference type="EMBL" id="AUX23891.1"/>
    </source>
</evidence>
<feature type="region of interest" description="Disordered" evidence="5">
    <location>
        <begin position="1503"/>
        <end position="1529"/>
    </location>
</feature>
<dbReference type="Gene3D" id="3.30.559.10">
    <property type="entry name" value="Chloramphenicol acetyltransferase-like domain"/>
    <property type="match status" value="3"/>
</dbReference>
<dbReference type="CDD" id="cd05930">
    <property type="entry name" value="A_NRPS"/>
    <property type="match status" value="1"/>
</dbReference>
<protein>
    <recommendedName>
        <fullName evidence="6">Carrier domain-containing protein</fullName>
    </recommendedName>
</protein>
<dbReference type="PROSITE" id="PS50075">
    <property type="entry name" value="CARRIER"/>
    <property type="match status" value="2"/>
</dbReference>
<dbReference type="SUPFAM" id="SSF52777">
    <property type="entry name" value="CoA-dependent acyltransferases"/>
    <property type="match status" value="6"/>
</dbReference>
<dbReference type="PROSITE" id="PS00455">
    <property type="entry name" value="AMP_BINDING"/>
    <property type="match status" value="1"/>
</dbReference>
<feature type="domain" description="Carrier" evidence="6">
    <location>
        <begin position="974"/>
        <end position="1049"/>
    </location>
</feature>
<dbReference type="SUPFAM" id="SSF47336">
    <property type="entry name" value="ACP-like"/>
    <property type="match status" value="2"/>
</dbReference>
<evidence type="ECO:0000259" key="6">
    <source>
        <dbReference type="PROSITE" id="PS50075"/>
    </source>
</evidence>
<dbReference type="InterPro" id="IPR010060">
    <property type="entry name" value="NRPS_synth"/>
</dbReference>
<dbReference type="NCBIfam" id="TIGR01720">
    <property type="entry name" value="NRPS-para261"/>
    <property type="match status" value="1"/>
</dbReference>
<evidence type="ECO:0000256" key="3">
    <source>
        <dbReference type="ARBA" id="ARBA00022450"/>
    </source>
</evidence>
<accession>A0A4P2Q414</accession>
<dbReference type="GO" id="GO:0072330">
    <property type="term" value="P:monocarboxylic acid biosynthetic process"/>
    <property type="evidence" value="ECO:0007669"/>
    <property type="project" value="UniProtKB-ARBA"/>
</dbReference>
<dbReference type="FunFam" id="1.10.1200.10:FF:000005">
    <property type="entry name" value="Nonribosomal peptide synthetase 1"/>
    <property type="match status" value="1"/>
</dbReference>
<feature type="domain" description="Carrier" evidence="6">
    <location>
        <begin position="1553"/>
        <end position="1627"/>
    </location>
</feature>
<dbReference type="InterPro" id="IPR000873">
    <property type="entry name" value="AMP-dep_synth/lig_dom"/>
</dbReference>
<dbReference type="GO" id="GO:0003824">
    <property type="term" value="F:catalytic activity"/>
    <property type="evidence" value="ECO:0007669"/>
    <property type="project" value="InterPro"/>
</dbReference>
<dbReference type="GO" id="GO:0044550">
    <property type="term" value="P:secondary metabolite biosynthetic process"/>
    <property type="evidence" value="ECO:0007669"/>
    <property type="project" value="UniProtKB-ARBA"/>
</dbReference>
<dbReference type="NCBIfam" id="TIGR01733">
    <property type="entry name" value="AA-adenyl-dom"/>
    <property type="match status" value="1"/>
</dbReference>
<dbReference type="FunFam" id="2.30.38.10:FF:000001">
    <property type="entry name" value="Non-ribosomal peptide synthetase PvdI"/>
    <property type="match status" value="1"/>
</dbReference>
<proteinExistence type="inferred from homology"/>
<dbReference type="Pfam" id="PF00668">
    <property type="entry name" value="Condensation"/>
    <property type="match status" value="3"/>
</dbReference>
<dbReference type="FunFam" id="3.30.300.30:FF:000010">
    <property type="entry name" value="Enterobactin synthetase component F"/>
    <property type="match status" value="1"/>
</dbReference>
<dbReference type="SMART" id="SM00823">
    <property type="entry name" value="PKS_PP"/>
    <property type="match status" value="2"/>
</dbReference>
<dbReference type="CDD" id="cd19531">
    <property type="entry name" value="LCL_NRPS-like"/>
    <property type="match status" value="1"/>
</dbReference>
<evidence type="ECO:0000256" key="1">
    <source>
        <dbReference type="ARBA" id="ARBA00001957"/>
    </source>
</evidence>
<dbReference type="InterPro" id="IPR036736">
    <property type="entry name" value="ACP-like_sf"/>
</dbReference>
<feature type="region of interest" description="Disordered" evidence="5">
    <location>
        <begin position="1534"/>
        <end position="1553"/>
    </location>
</feature>
<evidence type="ECO:0000256" key="5">
    <source>
        <dbReference type="SAM" id="MobiDB-lite"/>
    </source>
</evidence>
<sequence length="2117" mass="228883">MLFHTLLRPSSGVYLMQNRYRIEGDLQLDAFERGFREVVARHAILRTSFVWRSQKRPLQVVHKSVELPFQVLDYRGLTGEAQEARIAAELRDELDRGLDFGKAPVMRLRLVRLGDRTYELIHSFHHILLDEWCTSLLMMDFLAHYEALVRGDASRPPPARPYRDYIDWLGRRDVKAAEAFWRGALEGFGAPTPLGFEERAEGAAAADHAEIDDLERRLGAAPTAALRALAQRHRLTLNTIVQGAWALLLSHYSGEPEVLFGVTVAGRPPELPGVESILGLFINTLPLRVPVPADRPLLPWLAALLDQNLKLRQHEHTPLVDIQRWSEIERGQPLFQSLLVFENAPVDPALREGRIVFRVGGVRDRVHTNYPLTLMSWPDAELPLKLSYDRSRVRPELAARLLGHLRALLEGMAARPGARLGELPLLTPAERAQALVAWNTTPAVEEDLSSYAARFRAQVARTPEAVAVTCGDARLTYAALNRDANRAAHALRARGVGPEQRVALLDDRGIPLLTMILAVFKAGGAYVPIDPAYPAERVAQILASSAPRVVLTRERHRGALESAIASLPEARRPAIATIERALDEASSDEDPEERGGPGHLAYVITTSGSTGAPKGAMVERRGMLNNMLSKIPRLGLAAGDVIAQTASPCFDISVWQLLTALLFGGTVDIVPDEITRDPGRLLDHIERRGIAVAEVVPAVLQGMLDAALERPAPPALGRLRWILPTGEALPAALAAAWLDRYPAVPLMNAYGPAECSDDVALHAITAPPASNEAQVPIGRPVDGLRLYVLDRLLAPSPVGVTGELYVGGVGVGRGYLGEPGRTAAAFLPDPFSQAPGRRLYRTGDLGRYRDDGTIEFAGRRDHQVKLRGYRIELGEIEARLAEHPAVREAAVLVREDRPGVRRLVAYAAACADVAAGAPAPPAEALRAWLAERLPEYMVPSAFVLLPALPRTANGKVDRRALPAPGSGDARRHVGPRTATEELLAGIWAEVLGVERVSVEDSFFDLGGHSLLLTQVLSRVRRVLDVELPLRALFETPTVAAQARAVEAARRGPLAPPAPPLVAAPRSGPPPLSFAQERLWFLAALEETAASYNVPAAVRLLGPLDVARLERSFAAVVRRHDPLRTTFEERDGRAVAVVHAERPVALALGDVRGAPGEAREAEALRRLEEEARRPFDLRGGPLLRIALVRLGEREHLLLVVLHHIVSDGWSMNVLVREVAELYAADAEGRAAALPALPIQYADYASWQRAWLAGAALDQHLAHFRQRLSAEPPVLRLPTDRPRPAARTYRGARHHFALPRELSAALGALARGQGVTAFMLLLAAFQALIARRSGQTDFCVGTPIAGRTRVELEDLIGLFVNTLVLRADLAGDPRFTDLLARTREEVLAAQAHQDLPFEQLVKALRPARDLGSTPLFQVMFSLQEASRRALPLADLELRPVEVDPGSAQFDLSLHMATAPEGLSGSFEYSTELFEAPTIRRMADDLRALLEAIVARPTARLGELPLPEAPAPALPEAAAPALPEPPEAAERAGAALEVAPPPGAGGAPRAAAQDAAPATDVEAELARIWAAVLGRERVGRHDNFFELGGDSILSLQVVSRAKQAGLRLTARQMFQHQTLAALAAAAGVASAAASAGEGPAGEGPAGEGSATGDVPLTPIQRRFFARDLPNPHHWNQALLLTVAEPLDWPALQAAVQALVGHHDALRLRYVPEGGGYRQTHAPGEPEAVAHRADLSRVPEADLPRAIEAHASRWQASLDLTAGPVLRVVGFDLGAGRPGRLLLAAHHLVVDGVSWRILLDDLQTAYDQARRGAPAALPDRTTSFKRWAERLEAAAQGAALQEEAAYWLGLPWDRVAPLPVDTPAGDRAEVAMATLKAGLSGAETRSLLEAVSDAYRTRVDELLLAGLALALARWTGQGVAAIEVEGHGREALDGEDLDLSRTVGWFTSAYPVLLEVAGDAAPGDAVKAVKEQLRRVPRRGLPYGAVRELGAGAIADRLRRLPTPGVAFNYLGQWDQVVGAGARFSLAAESPGAEHDPRSPLAYEIEIDAAVYDGRLEATFRYSAARCRQETVAALGALWRDALRELIAHCLSPEAGGYTPSDFTDVALAPDELDSILEALD</sequence>
<dbReference type="CDD" id="cd19543">
    <property type="entry name" value="DCL_NRPS"/>
    <property type="match status" value="1"/>
</dbReference>
<dbReference type="GO" id="GO:0031177">
    <property type="term" value="F:phosphopantetheine binding"/>
    <property type="evidence" value="ECO:0007669"/>
    <property type="project" value="InterPro"/>
</dbReference>
<dbReference type="InterPro" id="IPR006162">
    <property type="entry name" value="Ppantetheine_attach_site"/>
</dbReference>
<dbReference type="FunFam" id="3.40.50.12780:FF:000012">
    <property type="entry name" value="Non-ribosomal peptide synthetase"/>
    <property type="match status" value="1"/>
</dbReference>
<evidence type="ECO:0000313" key="8">
    <source>
        <dbReference type="Proteomes" id="UP000295781"/>
    </source>
</evidence>
<dbReference type="FunFam" id="3.30.559.10:FF:000012">
    <property type="entry name" value="Non-ribosomal peptide synthetase"/>
    <property type="match status" value="1"/>
</dbReference>
<dbReference type="PANTHER" id="PTHR45398">
    <property type="match status" value="1"/>
</dbReference>
<evidence type="ECO:0000256" key="2">
    <source>
        <dbReference type="ARBA" id="ARBA00006432"/>
    </source>
</evidence>